<evidence type="ECO:0000313" key="1">
    <source>
        <dbReference type="EMBL" id="MDN3574848.1"/>
    </source>
</evidence>
<name>A0ABT8AYD5_9HYPH</name>
<reference evidence="2" key="1">
    <citation type="journal article" date="2019" name="Int. J. Syst. Evol. Microbiol.">
        <title>The Global Catalogue of Microorganisms (GCM) 10K type strain sequencing project: providing services to taxonomists for standard genome sequencing and annotation.</title>
        <authorList>
            <consortium name="The Broad Institute Genomics Platform"/>
            <consortium name="The Broad Institute Genome Sequencing Center for Infectious Disease"/>
            <person name="Wu L."/>
            <person name="Ma J."/>
        </authorList>
    </citation>
    <scope>NUCLEOTIDE SEQUENCE [LARGE SCALE GENOMIC DNA]</scope>
    <source>
        <strain evidence="2">CECT 7806</strain>
    </source>
</reference>
<comment type="caution">
    <text evidence="1">The sequence shown here is derived from an EMBL/GenBank/DDBJ whole genome shotgun (WGS) entry which is preliminary data.</text>
</comment>
<keyword evidence="2" id="KW-1185">Reference proteome</keyword>
<gene>
    <name evidence="1" type="ORF">QWZ18_30170</name>
</gene>
<evidence type="ECO:0000313" key="2">
    <source>
        <dbReference type="Proteomes" id="UP001244297"/>
    </source>
</evidence>
<sequence>MGYIISGTNAANQAGPSSSQVDTALEAWEKTVELQESGYTVRVTSSEGAEVDLDDLKVRALATEGP</sequence>
<dbReference type="EMBL" id="JAUFPT010000117">
    <property type="protein sequence ID" value="MDN3574848.1"/>
    <property type="molecule type" value="Genomic_DNA"/>
</dbReference>
<dbReference type="Proteomes" id="UP001244297">
    <property type="component" value="Unassembled WGS sequence"/>
</dbReference>
<accession>A0ABT8AYD5</accession>
<organism evidence="1 2">
    <name type="scientific">Methylobacterium longum</name>
    <dbReference type="NCBI Taxonomy" id="767694"/>
    <lineage>
        <taxon>Bacteria</taxon>
        <taxon>Pseudomonadati</taxon>
        <taxon>Pseudomonadota</taxon>
        <taxon>Alphaproteobacteria</taxon>
        <taxon>Hyphomicrobiales</taxon>
        <taxon>Methylobacteriaceae</taxon>
        <taxon>Methylobacterium</taxon>
    </lineage>
</organism>
<proteinExistence type="predicted"/>
<protein>
    <submittedName>
        <fullName evidence="1">Uncharacterized protein</fullName>
    </submittedName>
</protein>
<dbReference type="RefSeq" id="WP_238294228.1">
    <property type="nucleotide sequence ID" value="NZ_BPQS01000112.1"/>
</dbReference>